<reference evidence="1 2" key="1">
    <citation type="submission" date="2019-07" db="EMBL/GenBank/DDBJ databases">
        <title>Draft genome for Streptomyces benahoarensis MZ03-48.</title>
        <authorList>
            <person name="Gonzalez-Pimentel J.L."/>
        </authorList>
    </citation>
    <scope>NUCLEOTIDE SEQUENCE [LARGE SCALE GENOMIC DNA]</scope>
    <source>
        <strain evidence="1 2">MZ03-48</strain>
    </source>
</reference>
<dbReference type="OrthoDB" id="9976156at2"/>
<evidence type="ECO:0000313" key="2">
    <source>
        <dbReference type="Proteomes" id="UP000320888"/>
    </source>
</evidence>
<dbReference type="AlphaFoldDB" id="A0A553ZQT8"/>
<dbReference type="Proteomes" id="UP000320888">
    <property type="component" value="Unassembled WGS sequence"/>
</dbReference>
<evidence type="ECO:0000313" key="1">
    <source>
        <dbReference type="EMBL" id="TSB43841.1"/>
    </source>
</evidence>
<accession>A0A553ZQT8</accession>
<gene>
    <name evidence="1" type="ORF">FNZ23_02210</name>
</gene>
<name>A0A553ZQT8_9ACTN</name>
<protein>
    <submittedName>
        <fullName evidence="1">Uncharacterized protein</fullName>
    </submittedName>
</protein>
<organism evidence="1 2">
    <name type="scientific">Streptomyces benahoarensis</name>
    <dbReference type="NCBI Taxonomy" id="2595054"/>
    <lineage>
        <taxon>Bacteria</taxon>
        <taxon>Bacillati</taxon>
        <taxon>Actinomycetota</taxon>
        <taxon>Actinomycetes</taxon>
        <taxon>Kitasatosporales</taxon>
        <taxon>Streptomycetaceae</taxon>
        <taxon>Streptomyces</taxon>
    </lineage>
</organism>
<keyword evidence="2" id="KW-1185">Reference proteome</keyword>
<dbReference type="RefSeq" id="WP_143943210.1">
    <property type="nucleotide sequence ID" value="NZ_VKLS01000010.1"/>
</dbReference>
<dbReference type="EMBL" id="VKLS01000010">
    <property type="protein sequence ID" value="TSB43841.1"/>
    <property type="molecule type" value="Genomic_DNA"/>
</dbReference>
<comment type="caution">
    <text evidence="1">The sequence shown here is derived from an EMBL/GenBank/DDBJ whole genome shotgun (WGS) entry which is preliminary data.</text>
</comment>
<sequence>MSEHEGGSGTGNVKITEGYLEEFAKQKINEFIRDFRDNDDFRNLDGFAGGPKGPGGYAKLLAGGKDFPAGQALQLRYEMFCKSLKQQLDSFNKSMGELSNDLVSVGQILDDGEKNTELTAAQMMENLQDILGGLGSGGGGYTPPPNAS</sequence>
<proteinExistence type="predicted"/>